<dbReference type="RefSeq" id="WP_184874811.1">
    <property type="nucleotide sequence ID" value="NZ_JACHEF010000004.1"/>
</dbReference>
<feature type="region of interest" description="Disordered" evidence="1">
    <location>
        <begin position="124"/>
        <end position="162"/>
    </location>
</feature>
<evidence type="ECO:0000256" key="1">
    <source>
        <dbReference type="SAM" id="MobiDB-lite"/>
    </source>
</evidence>
<dbReference type="Pfam" id="PF20159">
    <property type="entry name" value="YidB"/>
    <property type="match status" value="1"/>
</dbReference>
<comment type="caution">
    <text evidence="2">The sequence shown here is derived from an EMBL/GenBank/DDBJ whole genome shotgun (WGS) entry which is preliminary data.</text>
</comment>
<reference evidence="2 3" key="1">
    <citation type="submission" date="2020-08" db="EMBL/GenBank/DDBJ databases">
        <title>Genomic Encyclopedia of Type Strains, Phase IV (KMG-IV): sequencing the most valuable type-strain genomes for metagenomic binning, comparative biology and taxonomic classification.</title>
        <authorList>
            <person name="Goeker M."/>
        </authorList>
    </citation>
    <scope>NUCLEOTIDE SEQUENCE [LARGE SCALE GENOMIC DNA]</scope>
    <source>
        <strain evidence="2 3">DSM 100039</strain>
    </source>
</reference>
<evidence type="ECO:0000313" key="2">
    <source>
        <dbReference type="EMBL" id="MBB6411939.1"/>
    </source>
</evidence>
<dbReference type="InterPro" id="IPR027405">
    <property type="entry name" value="YidB-like"/>
</dbReference>
<sequence length="162" mass="16936">MANLGKLAIAMLGVLAYQNRDKIGDIIRGAGDRNPNDPQGGILDHLSKGVSGTALGDILDRFRSAGAGSKVDSWVGSGPNQPIEPKDVETAIDEDTLASLSTQTGLSRDELIARITRDLPEAVNKLTPNGELPVAEPTQGSGETTLLDDVPPRTTQAKNPTG</sequence>
<dbReference type="SUPFAM" id="SSF140804">
    <property type="entry name" value="YidB-like"/>
    <property type="match status" value="1"/>
</dbReference>
<dbReference type="InterPro" id="IPR045372">
    <property type="entry name" value="YidB"/>
</dbReference>
<evidence type="ECO:0000313" key="3">
    <source>
        <dbReference type="Proteomes" id="UP000556329"/>
    </source>
</evidence>
<keyword evidence="3" id="KW-1185">Reference proteome</keyword>
<dbReference type="Gene3D" id="1.10.10.690">
    <property type="entry name" value="YidB-like"/>
    <property type="match status" value="1"/>
</dbReference>
<organism evidence="2 3">
    <name type="scientific">Mesorhizobium sangaii</name>
    <dbReference type="NCBI Taxonomy" id="505389"/>
    <lineage>
        <taxon>Bacteria</taxon>
        <taxon>Pseudomonadati</taxon>
        <taxon>Pseudomonadota</taxon>
        <taxon>Alphaproteobacteria</taxon>
        <taxon>Hyphomicrobiales</taxon>
        <taxon>Phyllobacteriaceae</taxon>
        <taxon>Mesorhizobium</taxon>
    </lineage>
</organism>
<dbReference type="AlphaFoldDB" id="A0A841PP82"/>
<name>A0A841PP82_9HYPH</name>
<protein>
    <submittedName>
        <fullName evidence="2">Uncharacterized protein YidB (DUF937 family)</fullName>
    </submittedName>
</protein>
<accession>A0A841PP82</accession>
<proteinExistence type="predicted"/>
<gene>
    <name evidence="2" type="ORF">HNQ71_004627</name>
</gene>
<feature type="compositionally biased region" description="Polar residues" evidence="1">
    <location>
        <begin position="153"/>
        <end position="162"/>
    </location>
</feature>
<dbReference type="EMBL" id="JACHEF010000004">
    <property type="protein sequence ID" value="MBB6411939.1"/>
    <property type="molecule type" value="Genomic_DNA"/>
</dbReference>
<dbReference type="Proteomes" id="UP000556329">
    <property type="component" value="Unassembled WGS sequence"/>
</dbReference>